<keyword evidence="3" id="KW-1185">Reference proteome</keyword>
<dbReference type="AlphaFoldDB" id="A0A4Z2HRP7"/>
<evidence type="ECO:0000313" key="2">
    <source>
        <dbReference type="EMBL" id="TNN68241.1"/>
    </source>
</evidence>
<organism evidence="2 3">
    <name type="scientific">Liparis tanakae</name>
    <name type="common">Tanaka's snailfish</name>
    <dbReference type="NCBI Taxonomy" id="230148"/>
    <lineage>
        <taxon>Eukaryota</taxon>
        <taxon>Metazoa</taxon>
        <taxon>Chordata</taxon>
        <taxon>Craniata</taxon>
        <taxon>Vertebrata</taxon>
        <taxon>Euteleostomi</taxon>
        <taxon>Actinopterygii</taxon>
        <taxon>Neopterygii</taxon>
        <taxon>Teleostei</taxon>
        <taxon>Neoteleostei</taxon>
        <taxon>Acanthomorphata</taxon>
        <taxon>Eupercaria</taxon>
        <taxon>Perciformes</taxon>
        <taxon>Cottioidei</taxon>
        <taxon>Cottales</taxon>
        <taxon>Liparidae</taxon>
        <taxon>Liparis</taxon>
    </lineage>
</organism>
<dbReference type="Proteomes" id="UP000314294">
    <property type="component" value="Unassembled WGS sequence"/>
</dbReference>
<sequence>MALGTTAVRVRVYVCVCVHGARAAASYAQWKKLPESPTPPPPPPPGPRLTSLHLSAPEATQPHASIFSSAKSRFLASRDFGTPAFGWRCGTPLSAGFQTRSTAATCDE</sequence>
<accession>A0A4Z2HRP7</accession>
<evidence type="ECO:0000256" key="1">
    <source>
        <dbReference type="SAM" id="MobiDB-lite"/>
    </source>
</evidence>
<feature type="compositionally biased region" description="Pro residues" evidence="1">
    <location>
        <begin position="36"/>
        <end position="47"/>
    </location>
</feature>
<reference evidence="2 3" key="1">
    <citation type="submission" date="2019-03" db="EMBL/GenBank/DDBJ databases">
        <title>First draft genome of Liparis tanakae, snailfish: a comprehensive survey of snailfish specific genes.</title>
        <authorList>
            <person name="Kim W."/>
            <person name="Song I."/>
            <person name="Jeong J.-H."/>
            <person name="Kim D."/>
            <person name="Kim S."/>
            <person name="Ryu S."/>
            <person name="Song J.Y."/>
            <person name="Lee S.K."/>
        </authorList>
    </citation>
    <scope>NUCLEOTIDE SEQUENCE [LARGE SCALE GENOMIC DNA]</scope>
    <source>
        <tissue evidence="2">Muscle</tissue>
    </source>
</reference>
<name>A0A4Z2HRP7_9TELE</name>
<gene>
    <name evidence="2" type="ORF">EYF80_021563</name>
</gene>
<comment type="caution">
    <text evidence="2">The sequence shown here is derived from an EMBL/GenBank/DDBJ whole genome shotgun (WGS) entry which is preliminary data.</text>
</comment>
<evidence type="ECO:0000313" key="3">
    <source>
        <dbReference type="Proteomes" id="UP000314294"/>
    </source>
</evidence>
<protein>
    <submittedName>
        <fullName evidence="2">Uncharacterized protein</fullName>
    </submittedName>
</protein>
<feature type="region of interest" description="Disordered" evidence="1">
    <location>
        <begin position="32"/>
        <end position="54"/>
    </location>
</feature>
<proteinExistence type="predicted"/>
<dbReference type="EMBL" id="SRLO01000193">
    <property type="protein sequence ID" value="TNN68241.1"/>
    <property type="molecule type" value="Genomic_DNA"/>
</dbReference>